<sequence>MVKRPVFQRGDLIRVSLNPVVGREQQGDFRPALVLSPREFNALGMVLVAPISQGANFARTAGFTVSLSGSGTATQGVILINQVRMMDLAGRSAQFIERAPGEVIADALARLQAIID</sequence>
<organism evidence="1 2">
    <name type="scientific">Serratia marcescens</name>
    <dbReference type="NCBI Taxonomy" id="615"/>
    <lineage>
        <taxon>Bacteria</taxon>
        <taxon>Pseudomonadati</taxon>
        <taxon>Pseudomonadota</taxon>
        <taxon>Gammaproteobacteria</taxon>
        <taxon>Enterobacterales</taxon>
        <taxon>Yersiniaceae</taxon>
        <taxon>Serratia</taxon>
    </lineage>
</organism>
<dbReference type="InterPro" id="IPR003477">
    <property type="entry name" value="PemK-like"/>
</dbReference>
<dbReference type="PANTHER" id="PTHR33988">
    <property type="entry name" value="ENDORIBONUCLEASE MAZF-RELATED"/>
    <property type="match status" value="1"/>
</dbReference>
<protein>
    <submittedName>
        <fullName evidence="1">mRNA interferase ChpB</fullName>
    </submittedName>
</protein>
<dbReference type="GO" id="GO:0016075">
    <property type="term" value="P:rRNA catabolic process"/>
    <property type="evidence" value="ECO:0007669"/>
    <property type="project" value="TreeGrafter"/>
</dbReference>
<proteinExistence type="predicted"/>
<dbReference type="GO" id="GO:0003677">
    <property type="term" value="F:DNA binding"/>
    <property type="evidence" value="ECO:0007669"/>
    <property type="project" value="InterPro"/>
</dbReference>
<accession>A0AA46QDD7</accession>
<dbReference type="RefSeq" id="WP_049300714.1">
    <property type="nucleotide sequence ID" value="NZ_AP019009.1"/>
</dbReference>
<dbReference type="PANTHER" id="PTHR33988:SF3">
    <property type="entry name" value="ENDORIBONUCLEASE TOXIN CHPB-RELATED"/>
    <property type="match status" value="1"/>
</dbReference>
<dbReference type="Pfam" id="PF02452">
    <property type="entry name" value="PemK_toxin"/>
    <property type="match status" value="1"/>
</dbReference>
<gene>
    <name evidence="1" type="ORF">FHU12_4809</name>
</gene>
<dbReference type="Proteomes" id="UP000320710">
    <property type="component" value="Unassembled WGS sequence"/>
</dbReference>
<reference evidence="1 2" key="2">
    <citation type="submission" date="2019-07" db="EMBL/GenBank/DDBJ databases">
        <title>Investigation of anaerobic lignin degradation for improved lignocellulosic biofuels.</title>
        <authorList>
            <person name="Deangelis K.PhD."/>
        </authorList>
    </citation>
    <scope>NUCLEOTIDE SEQUENCE [LARGE SCALE GENOMIC DNA]</scope>
    <source>
        <strain evidence="1 2">106R</strain>
    </source>
</reference>
<name>A0AA46QDD7_SERMA</name>
<reference evidence="1 2" key="1">
    <citation type="submission" date="2019-06" db="EMBL/GenBank/DDBJ databases">
        <authorList>
            <person name="Deangelis K."/>
            <person name="Huntemann M."/>
            <person name="Clum A."/>
            <person name="Pillay M."/>
            <person name="Palaniappan K."/>
            <person name="Varghese N."/>
            <person name="Mikhailova N."/>
            <person name="Stamatis D."/>
            <person name="Reddy T."/>
            <person name="Daum C."/>
            <person name="Shapiro N."/>
            <person name="Ivanova N."/>
            <person name="Kyrpides N."/>
            <person name="Woyke T."/>
        </authorList>
    </citation>
    <scope>NUCLEOTIDE SEQUENCE [LARGE SCALE GENOMIC DNA]</scope>
    <source>
        <strain evidence="1 2">106R</strain>
    </source>
</reference>
<dbReference type="GO" id="GO:0006402">
    <property type="term" value="P:mRNA catabolic process"/>
    <property type="evidence" value="ECO:0007669"/>
    <property type="project" value="TreeGrafter"/>
</dbReference>
<dbReference type="AlphaFoldDB" id="A0AA46QDD7"/>
<dbReference type="SUPFAM" id="SSF50118">
    <property type="entry name" value="Cell growth inhibitor/plasmid maintenance toxic component"/>
    <property type="match status" value="1"/>
</dbReference>
<dbReference type="Gene3D" id="2.30.30.110">
    <property type="match status" value="1"/>
</dbReference>
<evidence type="ECO:0000313" key="2">
    <source>
        <dbReference type="Proteomes" id="UP000320710"/>
    </source>
</evidence>
<dbReference type="InterPro" id="IPR011067">
    <property type="entry name" value="Plasmid_toxin/cell-grow_inhib"/>
</dbReference>
<evidence type="ECO:0000313" key="1">
    <source>
        <dbReference type="EMBL" id="TQI87130.1"/>
    </source>
</evidence>
<dbReference type="NCBIfam" id="NF007320">
    <property type="entry name" value="PRK09812.1"/>
    <property type="match status" value="1"/>
</dbReference>
<dbReference type="EMBL" id="VFMJ01000001">
    <property type="protein sequence ID" value="TQI87130.1"/>
    <property type="molecule type" value="Genomic_DNA"/>
</dbReference>
<comment type="caution">
    <text evidence="1">The sequence shown here is derived from an EMBL/GenBank/DDBJ whole genome shotgun (WGS) entry which is preliminary data.</text>
</comment>
<dbReference type="GO" id="GO:0004521">
    <property type="term" value="F:RNA endonuclease activity"/>
    <property type="evidence" value="ECO:0007669"/>
    <property type="project" value="TreeGrafter"/>
</dbReference>